<feature type="transmembrane region" description="Helical" evidence="8">
    <location>
        <begin position="367"/>
        <end position="386"/>
    </location>
</feature>
<dbReference type="PANTHER" id="PTHR43302">
    <property type="entry name" value="TRANSPORTER ARSB-RELATED"/>
    <property type="match status" value="1"/>
</dbReference>
<evidence type="ECO:0000259" key="9">
    <source>
        <dbReference type="Pfam" id="PF03600"/>
    </source>
</evidence>
<dbReference type="EMBL" id="CP053708">
    <property type="protein sequence ID" value="QKE92692.1"/>
    <property type="molecule type" value="Genomic_DNA"/>
</dbReference>
<comment type="similarity">
    <text evidence="2">Belongs to the CitM (TC 2.A.11) transporter family.</text>
</comment>
<reference evidence="10 11" key="1">
    <citation type="journal article" date="2014" name="World J. Microbiol. Biotechnol.">
        <title>Biodiversity and physiological characteristics of Antarctic and Arctic lichens-associated bacteria.</title>
        <authorList>
            <person name="Lee Y.M."/>
            <person name="Kim E.H."/>
            <person name="Lee H.K."/>
            <person name="Hong S.G."/>
        </authorList>
    </citation>
    <scope>NUCLEOTIDE SEQUENCE [LARGE SCALE GENOMIC DNA]</scope>
    <source>
        <strain evidence="10 11">PAMC 26569</strain>
    </source>
</reference>
<keyword evidence="11" id="KW-1185">Reference proteome</keyword>
<evidence type="ECO:0000256" key="1">
    <source>
        <dbReference type="ARBA" id="ARBA00004651"/>
    </source>
</evidence>
<evidence type="ECO:0000313" key="11">
    <source>
        <dbReference type="Proteomes" id="UP000500767"/>
    </source>
</evidence>
<feature type="transmembrane region" description="Helical" evidence="8">
    <location>
        <begin position="181"/>
        <end position="202"/>
    </location>
</feature>
<feature type="transmembrane region" description="Helical" evidence="8">
    <location>
        <begin position="398"/>
        <end position="419"/>
    </location>
</feature>
<dbReference type="InterPro" id="IPR000802">
    <property type="entry name" value="Arsenical_pump_ArsB"/>
</dbReference>
<name>A0A6M8HWC6_9PROT</name>
<feature type="transmembrane region" description="Helical" evidence="8">
    <location>
        <begin position="248"/>
        <end position="266"/>
    </location>
</feature>
<keyword evidence="4" id="KW-1003">Cell membrane</keyword>
<dbReference type="CDD" id="cd01118">
    <property type="entry name" value="ArsB_permease"/>
    <property type="match status" value="1"/>
</dbReference>
<dbReference type="KEGG" id="lck:HN018_15390"/>
<dbReference type="GO" id="GO:0005886">
    <property type="term" value="C:plasma membrane"/>
    <property type="evidence" value="ECO:0007669"/>
    <property type="project" value="UniProtKB-SubCell"/>
</dbReference>
<comment type="subcellular location">
    <subcellularLocation>
        <location evidence="1">Cell membrane</location>
        <topology evidence="1">Multi-pass membrane protein</topology>
    </subcellularLocation>
</comment>
<dbReference type="AlphaFoldDB" id="A0A6M8HWC6"/>
<dbReference type="PRINTS" id="PR00758">
    <property type="entry name" value="ARSENICPUMP"/>
</dbReference>
<sequence length="421" mass="43832">MPDALNGAHLAVWIIAFVATAGVIVRPWKLPEFIWAIAGALLLVVSGLLPMGGALKAIGRGTDVYLFLIGMMLLSEVARRETLFDWLASIAVRRSRGSARRLFVLVYAVGIMVTVFLSNDATAVVLTPAVLAAARAAKAEPMPYLLACAFIANAASFVLPISNPANLVLYGHHLPPLLRWLGTFLFPSVLAIAVTFVVMLLVERRRLSQPITSEIAQPHLPPGGMVALAGIVVTAGVLLAASALDAPLGLPTCLAGIGTAAVVLLVKREAPWATLRGVSWTVLPLVAGLFVLVEGLDTTGVLGTLTRALHHASQSDTGLTAWVAGIATGLIGNVMNNLPAGLIAGQAVVQGHLPLPVVNAMLIGVDLGPNLSITGSLATILWLTALRREGLGVSFGQFLARGALVMPPALLLALAGLLLTR</sequence>
<dbReference type="GO" id="GO:0015105">
    <property type="term" value="F:arsenite transmembrane transporter activity"/>
    <property type="evidence" value="ECO:0007669"/>
    <property type="project" value="InterPro"/>
</dbReference>
<feature type="transmembrane region" description="Helical" evidence="8">
    <location>
        <begin position="273"/>
        <end position="293"/>
    </location>
</feature>
<evidence type="ECO:0000256" key="8">
    <source>
        <dbReference type="SAM" id="Phobius"/>
    </source>
</evidence>
<evidence type="ECO:0000256" key="6">
    <source>
        <dbReference type="ARBA" id="ARBA00022989"/>
    </source>
</evidence>
<accession>A0A6M8HWC6</accession>
<feature type="transmembrane region" description="Helical" evidence="8">
    <location>
        <begin position="223"/>
        <end position="242"/>
    </location>
</feature>
<evidence type="ECO:0000256" key="7">
    <source>
        <dbReference type="ARBA" id="ARBA00023136"/>
    </source>
</evidence>
<feature type="transmembrane region" description="Helical" evidence="8">
    <location>
        <begin position="99"/>
        <end position="115"/>
    </location>
</feature>
<proteinExistence type="inferred from homology"/>
<feature type="domain" description="Citrate transporter-like" evidence="9">
    <location>
        <begin position="30"/>
        <end position="363"/>
    </location>
</feature>
<feature type="transmembrane region" description="Helical" evidence="8">
    <location>
        <begin position="6"/>
        <end position="26"/>
    </location>
</feature>
<gene>
    <name evidence="10" type="ORF">HN018_15390</name>
</gene>
<keyword evidence="6 8" id="KW-1133">Transmembrane helix</keyword>
<keyword evidence="7 8" id="KW-0472">Membrane</keyword>
<evidence type="ECO:0000256" key="2">
    <source>
        <dbReference type="ARBA" id="ARBA00009843"/>
    </source>
</evidence>
<keyword evidence="5 8" id="KW-0812">Transmembrane</keyword>
<dbReference type="InterPro" id="IPR004680">
    <property type="entry name" value="Cit_transptr-like_dom"/>
</dbReference>
<dbReference type="Proteomes" id="UP000500767">
    <property type="component" value="Chromosome"/>
</dbReference>
<feature type="transmembrane region" description="Helical" evidence="8">
    <location>
        <begin position="33"/>
        <end position="51"/>
    </location>
</feature>
<evidence type="ECO:0000313" key="10">
    <source>
        <dbReference type="EMBL" id="QKE92692.1"/>
    </source>
</evidence>
<evidence type="ECO:0000256" key="4">
    <source>
        <dbReference type="ARBA" id="ARBA00022475"/>
    </source>
</evidence>
<keyword evidence="3" id="KW-0813">Transport</keyword>
<protein>
    <submittedName>
        <fullName evidence="10">Arsenic transporter</fullName>
    </submittedName>
</protein>
<evidence type="ECO:0000256" key="5">
    <source>
        <dbReference type="ARBA" id="ARBA00022692"/>
    </source>
</evidence>
<evidence type="ECO:0000256" key="3">
    <source>
        <dbReference type="ARBA" id="ARBA00022448"/>
    </source>
</evidence>
<organism evidence="10 11">
    <name type="scientific">Lichenicola cladoniae</name>
    <dbReference type="NCBI Taxonomy" id="1484109"/>
    <lineage>
        <taxon>Bacteria</taxon>
        <taxon>Pseudomonadati</taxon>
        <taxon>Pseudomonadota</taxon>
        <taxon>Alphaproteobacteria</taxon>
        <taxon>Acetobacterales</taxon>
        <taxon>Acetobacteraceae</taxon>
        <taxon>Lichenicola</taxon>
    </lineage>
</organism>
<dbReference type="PANTHER" id="PTHR43302:SF5">
    <property type="entry name" value="TRANSPORTER ARSB-RELATED"/>
    <property type="match status" value="1"/>
</dbReference>
<dbReference type="Pfam" id="PF03600">
    <property type="entry name" value="CitMHS"/>
    <property type="match status" value="1"/>
</dbReference>